<gene>
    <name evidence="1" type="ORF">MCOR_32630</name>
</gene>
<dbReference type="Proteomes" id="UP000507470">
    <property type="component" value="Unassembled WGS sequence"/>
</dbReference>
<organism evidence="1 2">
    <name type="scientific">Mytilus coruscus</name>
    <name type="common">Sea mussel</name>
    <dbReference type="NCBI Taxonomy" id="42192"/>
    <lineage>
        <taxon>Eukaryota</taxon>
        <taxon>Metazoa</taxon>
        <taxon>Spiralia</taxon>
        <taxon>Lophotrochozoa</taxon>
        <taxon>Mollusca</taxon>
        <taxon>Bivalvia</taxon>
        <taxon>Autobranchia</taxon>
        <taxon>Pteriomorphia</taxon>
        <taxon>Mytilida</taxon>
        <taxon>Mytiloidea</taxon>
        <taxon>Mytilidae</taxon>
        <taxon>Mytilinae</taxon>
        <taxon>Mytilus</taxon>
    </lineage>
</organism>
<evidence type="ECO:0000313" key="1">
    <source>
        <dbReference type="EMBL" id="CAC5398249.1"/>
    </source>
</evidence>
<accession>A0A6J8CS50</accession>
<evidence type="ECO:0000313" key="2">
    <source>
        <dbReference type="Proteomes" id="UP000507470"/>
    </source>
</evidence>
<dbReference type="CDD" id="cd01670">
    <property type="entry name" value="Death"/>
    <property type="match status" value="1"/>
</dbReference>
<dbReference type="AlphaFoldDB" id="A0A6J8CS50"/>
<reference evidence="1 2" key="1">
    <citation type="submission" date="2020-06" db="EMBL/GenBank/DDBJ databases">
        <authorList>
            <person name="Li R."/>
            <person name="Bekaert M."/>
        </authorList>
    </citation>
    <scope>NUCLEOTIDE SEQUENCE [LARGE SCALE GENOMIC DNA]</scope>
    <source>
        <strain evidence="2">wild</strain>
    </source>
</reference>
<proteinExistence type="predicted"/>
<evidence type="ECO:0008006" key="3">
    <source>
        <dbReference type="Google" id="ProtNLM"/>
    </source>
</evidence>
<protein>
    <recommendedName>
        <fullName evidence="3">Death domain-containing protein</fullName>
    </recommendedName>
</protein>
<dbReference type="InterPro" id="IPR011029">
    <property type="entry name" value="DEATH-like_dom_sf"/>
</dbReference>
<sequence>MKTVPSNIYLVRLACKFSISVFPDYIIHLGLDTQEYMNIEHQYAPNGIQSIMFMAMVQWKKNMEVKLIRPSLQHIADALDAVKMNKHFLCQQNIERFGTQESESKISESRLQSPVEDEVLRDLPKHIGNCVIHLGIELGLTVEDIEAAMYNYPKDMYSQIDYILHKWKTTSRAPMVFTLMKALQHVKSGGMSYLCEKYNVCAQDKV</sequence>
<dbReference type="SUPFAM" id="SSF47986">
    <property type="entry name" value="DEATH domain"/>
    <property type="match status" value="1"/>
</dbReference>
<dbReference type="EMBL" id="CACVKT020005864">
    <property type="protein sequence ID" value="CAC5398249.1"/>
    <property type="molecule type" value="Genomic_DNA"/>
</dbReference>
<keyword evidence="2" id="KW-1185">Reference proteome</keyword>
<name>A0A6J8CS50_MYTCO</name>
<dbReference type="Gene3D" id="1.10.533.10">
    <property type="entry name" value="Death Domain, Fas"/>
    <property type="match status" value="1"/>
</dbReference>